<dbReference type="GO" id="GO:0051123">
    <property type="term" value="P:RNA polymerase II preinitiation complex assembly"/>
    <property type="evidence" value="ECO:0007669"/>
    <property type="project" value="TreeGrafter"/>
</dbReference>
<evidence type="ECO:0000313" key="9">
    <source>
        <dbReference type="Proteomes" id="UP000225706"/>
    </source>
</evidence>
<dbReference type="EMBL" id="LSMT01000537">
    <property type="protein sequence ID" value="PFX16548.1"/>
    <property type="molecule type" value="Genomic_DNA"/>
</dbReference>
<dbReference type="GO" id="GO:0003677">
    <property type="term" value="F:DNA binding"/>
    <property type="evidence" value="ECO:0007669"/>
    <property type="project" value="TreeGrafter"/>
</dbReference>
<dbReference type="GO" id="GO:0000124">
    <property type="term" value="C:SAGA complex"/>
    <property type="evidence" value="ECO:0007669"/>
    <property type="project" value="InterPro"/>
</dbReference>
<dbReference type="Gene3D" id="1.10.20.10">
    <property type="entry name" value="Histone, subunit A"/>
    <property type="match status" value="1"/>
</dbReference>
<dbReference type="GO" id="GO:0017025">
    <property type="term" value="F:TBP-class protein binding"/>
    <property type="evidence" value="ECO:0007669"/>
    <property type="project" value="TreeGrafter"/>
</dbReference>
<dbReference type="GO" id="GO:0046982">
    <property type="term" value="F:protein heterodimerization activity"/>
    <property type="evidence" value="ECO:0007669"/>
    <property type="project" value="InterPro"/>
</dbReference>
<proteinExistence type="inferred from homology"/>
<keyword evidence="8" id="KW-0396">Initiation factor</keyword>
<keyword evidence="6" id="KW-0539">Nucleus</keyword>
<evidence type="ECO:0000256" key="4">
    <source>
        <dbReference type="ARBA" id="ARBA00023015"/>
    </source>
</evidence>
<keyword evidence="8" id="KW-0648">Protein biosynthesis</keyword>
<protein>
    <recommendedName>
        <fullName evidence="3">Transcription initiation factor TFIID subunit 12</fullName>
    </recommendedName>
</protein>
<name>A0A2B4RJL1_STYPI</name>
<dbReference type="InterPro" id="IPR009072">
    <property type="entry name" value="Histone-fold"/>
</dbReference>
<dbReference type="InterPro" id="IPR037794">
    <property type="entry name" value="TAF12"/>
</dbReference>
<evidence type="ECO:0000256" key="3">
    <source>
        <dbReference type="ARBA" id="ARBA00017484"/>
    </source>
</evidence>
<evidence type="ECO:0000256" key="1">
    <source>
        <dbReference type="ARBA" id="ARBA00004123"/>
    </source>
</evidence>
<organism evidence="8 9">
    <name type="scientific">Stylophora pistillata</name>
    <name type="common">Smooth cauliflower coral</name>
    <dbReference type="NCBI Taxonomy" id="50429"/>
    <lineage>
        <taxon>Eukaryota</taxon>
        <taxon>Metazoa</taxon>
        <taxon>Cnidaria</taxon>
        <taxon>Anthozoa</taxon>
        <taxon>Hexacorallia</taxon>
        <taxon>Scleractinia</taxon>
        <taxon>Astrocoeniina</taxon>
        <taxon>Pocilloporidae</taxon>
        <taxon>Stylophora</taxon>
    </lineage>
</organism>
<keyword evidence="4" id="KW-0805">Transcription regulation</keyword>
<comment type="similarity">
    <text evidence="2">Belongs to the TAF12 family.</text>
</comment>
<evidence type="ECO:0000259" key="7">
    <source>
        <dbReference type="Pfam" id="PF03847"/>
    </source>
</evidence>
<dbReference type="Proteomes" id="UP000225706">
    <property type="component" value="Unassembled WGS sequence"/>
</dbReference>
<evidence type="ECO:0000256" key="5">
    <source>
        <dbReference type="ARBA" id="ARBA00023163"/>
    </source>
</evidence>
<comment type="caution">
    <text evidence="8">The sequence shown here is derived from an EMBL/GenBank/DDBJ whole genome shotgun (WGS) entry which is preliminary data.</text>
</comment>
<keyword evidence="9" id="KW-1185">Reference proteome</keyword>
<comment type="subcellular location">
    <subcellularLocation>
        <location evidence="1">Nucleus</location>
    </subcellularLocation>
</comment>
<sequence length="436" mass="47453">MNNTETMEPSKKKMLLDEQQIRDTANKHNKQLKKVQKYKTMQFAQKNDLLNKKAQKCKTVDAVKKQDLLDKQAEKYKTLDTGKKQDLLNKQAEKYKTMDSLRKQELLERCKETYNITVTAMQEGKIAVMRTTTVMTPVTQVLTPITHVATPNAMQMTKIAPATTALPNQQTAVLPATTVTGGIPAGQASLATKTILPQTTTLQPIQPQNVVINPASIQQLQRTADGVTVQHTVKSPQPTTLQVTQTLAPGQQIAVRTVASAQPGQSIKPTVTLTNRPMQGLVLFMFLYEAVASGVTQAVTLQRHLAPNKSPVHMPITLAPSGTVSAAVPSGGHITNIAPAPIAAAVSKGISTQAAGTTLRGDSSSPAPNQVLTKRRLQDLLHEIDPREQMDDDVEDLLLQIADDFIESVVTASCQIAKHRKSNTLEVRDVQLHLGL</sequence>
<accession>A0A2B4RJL1</accession>
<gene>
    <name evidence="8" type="primary">Taf12</name>
    <name evidence="8" type="ORF">AWC38_SpisGene19167</name>
</gene>
<dbReference type="OrthoDB" id="2193432at2759"/>
<dbReference type="SUPFAM" id="SSF47113">
    <property type="entry name" value="Histone-fold"/>
    <property type="match status" value="1"/>
</dbReference>
<dbReference type="STRING" id="50429.A0A2B4RJL1"/>
<dbReference type="Pfam" id="PF03847">
    <property type="entry name" value="TFIID_20kDa"/>
    <property type="match status" value="1"/>
</dbReference>
<dbReference type="FunFam" id="1.10.20.10:FF:000011">
    <property type="entry name" value="Transcription initiation factor TFIID subunit 12"/>
    <property type="match status" value="1"/>
</dbReference>
<evidence type="ECO:0000256" key="6">
    <source>
        <dbReference type="ARBA" id="ARBA00023242"/>
    </source>
</evidence>
<feature type="domain" description="Transcription initiation factor TFIID subunit 12" evidence="7">
    <location>
        <begin position="373"/>
        <end position="434"/>
    </location>
</feature>
<dbReference type="PANTHER" id="PTHR12264:SF21">
    <property type="entry name" value="TRANSCRIPTION INITIATION FACTOR TFIID SUBUNIT 12"/>
    <property type="match status" value="1"/>
</dbReference>
<keyword evidence="5" id="KW-0804">Transcription</keyword>
<dbReference type="GO" id="GO:0005669">
    <property type="term" value="C:transcription factor TFIID complex"/>
    <property type="evidence" value="ECO:0007669"/>
    <property type="project" value="InterPro"/>
</dbReference>
<reference evidence="9" key="1">
    <citation type="journal article" date="2017" name="bioRxiv">
        <title>Comparative analysis of the genomes of Stylophora pistillata and Acropora digitifera provides evidence for extensive differences between species of corals.</title>
        <authorList>
            <person name="Voolstra C.R."/>
            <person name="Li Y."/>
            <person name="Liew Y.J."/>
            <person name="Baumgarten S."/>
            <person name="Zoccola D."/>
            <person name="Flot J.-F."/>
            <person name="Tambutte S."/>
            <person name="Allemand D."/>
            <person name="Aranda M."/>
        </authorList>
    </citation>
    <scope>NUCLEOTIDE SEQUENCE [LARGE SCALE GENOMIC DNA]</scope>
</reference>
<evidence type="ECO:0000313" key="8">
    <source>
        <dbReference type="EMBL" id="PFX16548.1"/>
    </source>
</evidence>
<evidence type="ECO:0000256" key="2">
    <source>
        <dbReference type="ARBA" id="ARBA00007530"/>
    </source>
</evidence>
<dbReference type="CDD" id="cd07981">
    <property type="entry name" value="HFD_TAF12"/>
    <property type="match status" value="1"/>
</dbReference>
<dbReference type="AlphaFoldDB" id="A0A2B4RJL1"/>
<dbReference type="PANTHER" id="PTHR12264">
    <property type="entry name" value="TRANSCRIPTION INITIATION FACTOR TFIID SUBUNIT 12"/>
    <property type="match status" value="1"/>
</dbReference>
<dbReference type="InterPro" id="IPR003228">
    <property type="entry name" value="TFIID_TAF12_dom"/>
</dbReference>
<dbReference type="GO" id="GO:0003743">
    <property type="term" value="F:translation initiation factor activity"/>
    <property type="evidence" value="ECO:0007669"/>
    <property type="project" value="UniProtKB-KW"/>
</dbReference>